<dbReference type="InterPro" id="IPR011250">
    <property type="entry name" value="OMP/PagP_B-barrel"/>
</dbReference>
<gene>
    <name evidence="8" type="ORF">HB778_12805</name>
</gene>
<evidence type="ECO:0000256" key="2">
    <source>
        <dbReference type="ARBA" id="ARBA00022729"/>
    </source>
</evidence>
<dbReference type="RefSeq" id="WP_183464222.1">
    <property type="nucleotide sequence ID" value="NZ_CP050296.1"/>
</dbReference>
<keyword evidence="2 6" id="KW-0732">Signal</keyword>
<keyword evidence="4" id="KW-0998">Cell outer membrane</keyword>
<feature type="domain" description="Outer membrane protein beta-barrel" evidence="7">
    <location>
        <begin position="10"/>
        <end position="195"/>
    </location>
</feature>
<evidence type="ECO:0000313" key="8">
    <source>
        <dbReference type="EMBL" id="QND57397.1"/>
    </source>
</evidence>
<dbReference type="PANTHER" id="PTHR34001:SF3">
    <property type="entry name" value="BLL7405 PROTEIN"/>
    <property type="match status" value="1"/>
</dbReference>
<evidence type="ECO:0000256" key="6">
    <source>
        <dbReference type="SAM" id="SignalP"/>
    </source>
</evidence>
<feature type="signal peptide" evidence="6">
    <location>
        <begin position="1"/>
        <end position="20"/>
    </location>
</feature>
<proteinExistence type="inferred from homology"/>
<protein>
    <submittedName>
        <fullName evidence="8">Porin family protein</fullName>
    </submittedName>
</protein>
<evidence type="ECO:0000256" key="3">
    <source>
        <dbReference type="ARBA" id="ARBA00023136"/>
    </source>
</evidence>
<evidence type="ECO:0000256" key="5">
    <source>
        <dbReference type="ARBA" id="ARBA00038306"/>
    </source>
</evidence>
<dbReference type="PANTHER" id="PTHR34001">
    <property type="entry name" value="BLL7405 PROTEIN"/>
    <property type="match status" value="1"/>
</dbReference>
<dbReference type="AlphaFoldDB" id="A0A7G6SSB5"/>
<comment type="subcellular location">
    <subcellularLocation>
        <location evidence="1">Cell outer membrane</location>
    </subcellularLocation>
</comment>
<dbReference type="Pfam" id="PF13505">
    <property type="entry name" value="OMP_b-brl"/>
    <property type="match status" value="1"/>
</dbReference>
<evidence type="ECO:0000256" key="1">
    <source>
        <dbReference type="ARBA" id="ARBA00004442"/>
    </source>
</evidence>
<dbReference type="Proteomes" id="UP000515465">
    <property type="component" value="Chromosome"/>
</dbReference>
<comment type="similarity">
    <text evidence="5">Belongs to the Omp25/RopB family.</text>
</comment>
<dbReference type="InterPro" id="IPR051692">
    <property type="entry name" value="OMP-like"/>
</dbReference>
<dbReference type="Gene3D" id="2.40.160.20">
    <property type="match status" value="1"/>
</dbReference>
<evidence type="ECO:0000313" key="9">
    <source>
        <dbReference type="Proteomes" id="UP000515465"/>
    </source>
</evidence>
<reference evidence="9" key="1">
    <citation type="journal article" date="2020" name="Mol. Plant Microbe">
        <title>Rhizobial microsymbionts of the narrowly endemic Oxytropis species growing in Kamchatka are characterized by significant genetic diversity and possess a set of genes that are associated with T3SS and T6SS secretion systems and can affect the development of symbiosis.</title>
        <authorList>
            <person name="Safronova V."/>
            <person name="Guro P."/>
            <person name="Sazanova A."/>
            <person name="Kuznetsova I."/>
            <person name="Belimov A."/>
            <person name="Yakubov V."/>
            <person name="Chirak E."/>
            <person name="Afonin A."/>
            <person name="Gogolev Y."/>
            <person name="Andronov E."/>
            <person name="Tikhonovich I."/>
        </authorList>
    </citation>
    <scope>NUCLEOTIDE SEQUENCE [LARGE SCALE GENOMIC DNA]</scope>
    <source>
        <strain evidence="9">583</strain>
    </source>
</reference>
<dbReference type="EMBL" id="CP050296">
    <property type="protein sequence ID" value="QND57397.1"/>
    <property type="molecule type" value="Genomic_DNA"/>
</dbReference>
<evidence type="ECO:0000256" key="4">
    <source>
        <dbReference type="ARBA" id="ARBA00023237"/>
    </source>
</evidence>
<dbReference type="SUPFAM" id="SSF56925">
    <property type="entry name" value="OMPA-like"/>
    <property type="match status" value="1"/>
</dbReference>
<sequence>MKLALICSAAFLAASSPVLAADLVEPVAAMPYSWTGFYVGAQGGGAWNNSRWSPVSTPGFVPFNTNGSGVVYGGQIGYNYQINQFVIGIEGDFAGSTVKGDDQCSTTAGTNCETKQDYLGSVRGRLGYAVDRFLIYGDAGVAFTKYKFAETDFPQSFGGGARVGWTAGLGAEYAFTDHWTAGVEWNYYDFGSKDGASSLIPANVLSARETENTVVARINYKF</sequence>
<dbReference type="GO" id="GO:0009279">
    <property type="term" value="C:cell outer membrane"/>
    <property type="evidence" value="ECO:0007669"/>
    <property type="project" value="UniProtKB-SubCell"/>
</dbReference>
<feature type="chain" id="PRO_5028945924" evidence="6">
    <location>
        <begin position="21"/>
        <end position="222"/>
    </location>
</feature>
<keyword evidence="3" id="KW-0472">Membrane</keyword>
<evidence type="ECO:0000259" key="7">
    <source>
        <dbReference type="Pfam" id="PF13505"/>
    </source>
</evidence>
<organism evidence="8 9">
    <name type="scientific">Mesorhizobium huakuii</name>
    <dbReference type="NCBI Taxonomy" id="28104"/>
    <lineage>
        <taxon>Bacteria</taxon>
        <taxon>Pseudomonadati</taxon>
        <taxon>Pseudomonadota</taxon>
        <taxon>Alphaproteobacteria</taxon>
        <taxon>Hyphomicrobiales</taxon>
        <taxon>Phyllobacteriaceae</taxon>
        <taxon>Mesorhizobium</taxon>
    </lineage>
</organism>
<accession>A0A7G6SSB5</accession>
<dbReference type="InterPro" id="IPR027385">
    <property type="entry name" value="Beta-barrel_OMP"/>
</dbReference>
<name>A0A7G6SSB5_9HYPH</name>